<comment type="caution">
    <text evidence="3">The sequence shown here is derived from an EMBL/GenBank/DDBJ whole genome shotgun (WGS) entry which is preliminary data.</text>
</comment>
<dbReference type="RefSeq" id="XP_024703662.1">
    <property type="nucleotide sequence ID" value="XM_024851663.1"/>
</dbReference>
<dbReference type="GeneID" id="36559362"/>
<evidence type="ECO:0000313" key="4">
    <source>
        <dbReference type="Proteomes" id="UP000234275"/>
    </source>
</evidence>
<dbReference type="AlphaFoldDB" id="A0A2I2G661"/>
<dbReference type="Pfam" id="PF01636">
    <property type="entry name" value="APH"/>
    <property type="match status" value="1"/>
</dbReference>
<keyword evidence="4" id="KW-1185">Reference proteome</keyword>
<dbReference type="OrthoDB" id="5412996at2759"/>
<feature type="transmembrane region" description="Helical" evidence="1">
    <location>
        <begin position="482"/>
        <end position="503"/>
    </location>
</feature>
<dbReference type="PANTHER" id="PTHR21310:SF37">
    <property type="entry name" value="AMINOGLYCOSIDE PHOSPHOTRANSFERASE DOMAIN-CONTAINING PROTEIN"/>
    <property type="match status" value="1"/>
</dbReference>
<evidence type="ECO:0000256" key="1">
    <source>
        <dbReference type="SAM" id="Phobius"/>
    </source>
</evidence>
<evidence type="ECO:0000313" key="3">
    <source>
        <dbReference type="EMBL" id="PLB48360.1"/>
    </source>
</evidence>
<keyword evidence="1" id="KW-0472">Membrane</keyword>
<keyword evidence="1" id="KW-1133">Transmembrane helix</keyword>
<dbReference type="PANTHER" id="PTHR21310">
    <property type="entry name" value="AMINOGLYCOSIDE PHOSPHOTRANSFERASE-RELATED-RELATED"/>
    <property type="match status" value="1"/>
</dbReference>
<reference evidence="3 4" key="1">
    <citation type="submission" date="2016-12" db="EMBL/GenBank/DDBJ databases">
        <title>The genomes of Aspergillus section Nigri reveals drivers in fungal speciation.</title>
        <authorList>
            <consortium name="DOE Joint Genome Institute"/>
            <person name="Vesth T.C."/>
            <person name="Nybo J."/>
            <person name="Theobald S."/>
            <person name="Brandl J."/>
            <person name="Frisvad J.C."/>
            <person name="Nielsen K.F."/>
            <person name="Lyhne E.K."/>
            <person name="Kogle M.E."/>
            <person name="Kuo A."/>
            <person name="Riley R."/>
            <person name="Clum A."/>
            <person name="Nolan M."/>
            <person name="Lipzen A."/>
            <person name="Salamov A."/>
            <person name="Henrissat B."/>
            <person name="Wiebenga A."/>
            <person name="De Vries R.P."/>
            <person name="Grigoriev I.V."/>
            <person name="Mortensen U.H."/>
            <person name="Andersen M.R."/>
            <person name="Baker S.E."/>
        </authorList>
    </citation>
    <scope>NUCLEOTIDE SEQUENCE [LARGE SCALE GENOMIC DNA]</scope>
    <source>
        <strain evidence="3 4">IBT 23096</strain>
    </source>
</reference>
<gene>
    <name evidence="3" type="ORF">P170DRAFT_456904</name>
</gene>
<proteinExistence type="predicted"/>
<dbReference type="InterPro" id="IPR051678">
    <property type="entry name" value="AGP_Transferase"/>
</dbReference>
<dbReference type="Gene3D" id="3.90.1200.10">
    <property type="match status" value="1"/>
</dbReference>
<dbReference type="InterPro" id="IPR011009">
    <property type="entry name" value="Kinase-like_dom_sf"/>
</dbReference>
<feature type="domain" description="Aminoglycoside phosphotransferase" evidence="2">
    <location>
        <begin position="56"/>
        <end position="308"/>
    </location>
</feature>
<dbReference type="Gene3D" id="3.30.200.20">
    <property type="entry name" value="Phosphorylase Kinase, domain 1"/>
    <property type="match status" value="1"/>
</dbReference>
<organism evidence="3 4">
    <name type="scientific">Aspergillus steynii IBT 23096</name>
    <dbReference type="NCBI Taxonomy" id="1392250"/>
    <lineage>
        <taxon>Eukaryota</taxon>
        <taxon>Fungi</taxon>
        <taxon>Dikarya</taxon>
        <taxon>Ascomycota</taxon>
        <taxon>Pezizomycotina</taxon>
        <taxon>Eurotiomycetes</taxon>
        <taxon>Eurotiomycetidae</taxon>
        <taxon>Eurotiales</taxon>
        <taxon>Aspergillaceae</taxon>
        <taxon>Aspergillus</taxon>
        <taxon>Aspergillus subgen. Circumdati</taxon>
    </lineage>
</organism>
<dbReference type="EMBL" id="MSFO01000005">
    <property type="protein sequence ID" value="PLB48360.1"/>
    <property type="molecule type" value="Genomic_DNA"/>
</dbReference>
<sequence>MDFDDLNLAAVDNLRLEWIKLASNSSAGICDLANRYRQRDDCKLCSMHCGSFNFSFRLSWEDEGEDWLLRFPLPGKSMFLDEKVRSEALLMKFIARETNIPVPRIIASGTGDENPTGLGPFIIMTWIDGKKMSDVLRQSDLPDKQDVLDLAIGPETLETLYGEMAEVLLELWKLDFDKIGSIGEDSMNGKPIVDGRPLTRELNELIRISGLKDCTPRRVYHTSVDYITSLLTLQSVHLDQQRNSVYDSKDCREKYACRQLMKAIALNFIPQDDCGPFKLFCDDLCPGNVLVDDSLRIVGVIDWEFSYAAPSQFAASIPWWLLLRRPHSLVNQYGPDAFFESFLPKATIFLEALEKREEIQGLTGQDCRLSARMRQSIEDKSAWFTLASHMVASVDLLYWDLLDEYCWGPRSSIAQRVHAVTTSPEMHKRREDFVHSKVQQLREYNQELGNDINVSYEPEPPLKPIEEGGPALQYLNIVSKGFFEGALVGLAAGMGIMIFMKYYRS</sequence>
<dbReference type="Proteomes" id="UP000234275">
    <property type="component" value="Unassembled WGS sequence"/>
</dbReference>
<dbReference type="SUPFAM" id="SSF56112">
    <property type="entry name" value="Protein kinase-like (PK-like)"/>
    <property type="match status" value="1"/>
</dbReference>
<protein>
    <recommendedName>
        <fullName evidence="2">Aminoglycoside phosphotransferase domain-containing protein</fullName>
    </recommendedName>
</protein>
<name>A0A2I2G661_9EURO</name>
<accession>A0A2I2G661</accession>
<dbReference type="STRING" id="1392250.A0A2I2G661"/>
<evidence type="ECO:0000259" key="2">
    <source>
        <dbReference type="Pfam" id="PF01636"/>
    </source>
</evidence>
<dbReference type="InterPro" id="IPR002575">
    <property type="entry name" value="Aminoglycoside_PTrfase"/>
</dbReference>
<keyword evidence="1" id="KW-0812">Transmembrane</keyword>
<dbReference type="VEuPathDB" id="FungiDB:P170DRAFT_456904"/>